<keyword evidence="2" id="KW-0472">Membrane</keyword>
<evidence type="ECO:0000256" key="2">
    <source>
        <dbReference type="SAM" id="Phobius"/>
    </source>
</evidence>
<comment type="caution">
    <text evidence="5">The sequence shown here is derived from an EMBL/GenBank/DDBJ whole genome shotgun (WGS) entry which is preliminary data.</text>
</comment>
<feature type="transmembrane region" description="Helical" evidence="2">
    <location>
        <begin position="159"/>
        <end position="184"/>
    </location>
</feature>
<dbReference type="EMBL" id="JANTQA010000072">
    <property type="protein sequence ID" value="KAJ3424672.1"/>
    <property type="molecule type" value="Genomic_DNA"/>
</dbReference>
<dbReference type="GO" id="GO:0019236">
    <property type="term" value="P:response to pheromone"/>
    <property type="evidence" value="ECO:0007669"/>
    <property type="project" value="InterPro"/>
</dbReference>
<dbReference type="PANTHER" id="PTHR23252:SF24">
    <property type="entry name" value="TRANSMEMBRANE PROTEIN 145"/>
    <property type="match status" value="1"/>
</dbReference>
<dbReference type="Pfam" id="PF10192">
    <property type="entry name" value="GPR180-TMEM145_TM"/>
    <property type="match status" value="1"/>
</dbReference>
<dbReference type="AlphaFoldDB" id="A0AAV7Y7Z1"/>
<gene>
    <name evidence="5" type="ORF">M0812_29395</name>
</gene>
<feature type="region of interest" description="Disordered" evidence="1">
    <location>
        <begin position="423"/>
        <end position="448"/>
    </location>
</feature>
<evidence type="ECO:0000313" key="6">
    <source>
        <dbReference type="Proteomes" id="UP001146793"/>
    </source>
</evidence>
<keyword evidence="2" id="KW-0812">Transmembrane</keyword>
<dbReference type="PANTHER" id="PTHR23252">
    <property type="entry name" value="INTIMAL THICKNESS RECEPTOR-RELATED"/>
    <property type="match status" value="1"/>
</dbReference>
<feature type="chain" id="PRO_5043922314" evidence="3">
    <location>
        <begin position="25"/>
        <end position="448"/>
    </location>
</feature>
<evidence type="ECO:0000256" key="1">
    <source>
        <dbReference type="SAM" id="MobiDB-lite"/>
    </source>
</evidence>
<feature type="transmembrane region" description="Helical" evidence="2">
    <location>
        <begin position="295"/>
        <end position="320"/>
    </location>
</feature>
<feature type="transmembrane region" description="Helical" evidence="2">
    <location>
        <begin position="373"/>
        <end position="390"/>
    </location>
</feature>
<dbReference type="InterPro" id="IPR019336">
    <property type="entry name" value="GPR180/TMEM145_TM"/>
</dbReference>
<keyword evidence="5" id="KW-0675">Receptor</keyword>
<evidence type="ECO:0000256" key="3">
    <source>
        <dbReference type="SAM" id="SignalP"/>
    </source>
</evidence>
<evidence type="ECO:0000313" key="5">
    <source>
        <dbReference type="EMBL" id="KAJ3424672.1"/>
    </source>
</evidence>
<proteinExistence type="predicted"/>
<dbReference type="Proteomes" id="UP001146793">
    <property type="component" value="Unassembled WGS sequence"/>
</dbReference>
<feature type="domain" description="GPR180/TMEM145 transmembrane" evidence="4">
    <location>
        <begin position="166"/>
        <end position="385"/>
    </location>
</feature>
<organism evidence="5 6">
    <name type="scientific">Anaeramoeba flamelloides</name>
    <dbReference type="NCBI Taxonomy" id="1746091"/>
    <lineage>
        <taxon>Eukaryota</taxon>
        <taxon>Metamonada</taxon>
        <taxon>Anaeramoebidae</taxon>
        <taxon>Anaeramoeba</taxon>
    </lineage>
</organism>
<protein>
    <submittedName>
        <fullName evidence="5">Intimal thickness receptor-related</fullName>
    </submittedName>
</protein>
<feature type="transmembrane region" description="Helical" evidence="2">
    <location>
        <begin position="196"/>
        <end position="216"/>
    </location>
</feature>
<keyword evidence="3" id="KW-0732">Signal</keyword>
<feature type="compositionally biased region" description="Acidic residues" evidence="1">
    <location>
        <begin position="435"/>
        <end position="448"/>
    </location>
</feature>
<dbReference type="InterPro" id="IPR047831">
    <property type="entry name" value="GPR180/TMEM145"/>
</dbReference>
<feature type="signal peptide" evidence="3">
    <location>
        <begin position="1"/>
        <end position="24"/>
    </location>
</feature>
<feature type="transmembrane region" description="Helical" evidence="2">
    <location>
        <begin position="340"/>
        <end position="361"/>
    </location>
</feature>
<evidence type="ECO:0000259" key="4">
    <source>
        <dbReference type="Pfam" id="PF10192"/>
    </source>
</evidence>
<feature type="transmembrane region" description="Helical" evidence="2">
    <location>
        <begin position="267"/>
        <end position="289"/>
    </location>
</feature>
<accession>A0AAV7Y7Z1</accession>
<feature type="compositionally biased region" description="Low complexity" evidence="1">
    <location>
        <begin position="424"/>
        <end position="434"/>
    </location>
</feature>
<keyword evidence="2" id="KW-1133">Transmembrane helix</keyword>
<dbReference type="GO" id="GO:0007186">
    <property type="term" value="P:G protein-coupled receptor signaling pathway"/>
    <property type="evidence" value="ECO:0007669"/>
    <property type="project" value="InterPro"/>
</dbReference>
<reference evidence="5" key="1">
    <citation type="submission" date="2022-08" db="EMBL/GenBank/DDBJ databases">
        <title>Novel sulphate-reducing endosymbionts in the free-living metamonad Anaeramoeba.</title>
        <authorList>
            <person name="Jerlstrom-Hultqvist J."/>
            <person name="Cepicka I."/>
            <person name="Gallot-Lavallee L."/>
            <person name="Salas-Leiva D."/>
            <person name="Curtis B.A."/>
            <person name="Zahonova K."/>
            <person name="Pipaliya S."/>
            <person name="Dacks J."/>
            <person name="Roger A.J."/>
        </authorList>
    </citation>
    <scope>NUCLEOTIDE SEQUENCE</scope>
    <source>
        <strain evidence="5">Busselton2</strain>
    </source>
</reference>
<name>A0AAV7Y7Z1_9EUKA</name>
<sequence>MTKYLKAVLVISLIFLITANQGSALRLQGSWKRSSNWDYFTKFCFIKSSKQYGNLTFVMETKNSLTVEFFDDQKGSWDDVGSSKDSCAKKNSKAKNTRTITSHFQETETFKDVKESHMWYFSLSDCSAKSIEITKMDVHLWNPMVGKYSQEFSCEQQGLLALNIVYFIFFTILCLVQLFVSVKLQRTGDFHPILRFFLYVLILRTAALLMNLVHFGSFAQNGIGSPGLIVLAAIVEVISQIGFFLIIIAIALGWTITVRNIPYKKSLLIGSIVFLILFIILIISAYAVIDYGTQFIVFEAVPGIMLLIFRLGILGIFLFFAIKSYKNEANEDKKAFFKKLMFIFGIWLGLVPLFVFISFGINGLYREKFMSGFTYTVDFLAFISMVYLLWPSVSKDYFKIIPPSLSTGEAQELKSGSDWAALADEGSTSTSSSSSEEEDEDEDKVEEL</sequence>
<feature type="transmembrane region" description="Helical" evidence="2">
    <location>
        <begin position="228"/>
        <end position="255"/>
    </location>
</feature>